<reference evidence="1 2" key="1">
    <citation type="submission" date="2018-06" db="EMBL/GenBank/DDBJ databases">
        <title>Draft Genome Sequence of a Novel Marine Bacterium Related to the Verrucomicrobia.</title>
        <authorList>
            <person name="Vosseberg J."/>
            <person name="Martijn J."/>
            <person name="Ettema T.J.G."/>
        </authorList>
    </citation>
    <scope>NUCLEOTIDE SEQUENCE [LARGE SCALE GENOMIC DNA]</scope>
    <source>
        <strain evidence="1">TARA_B100001123</strain>
    </source>
</reference>
<evidence type="ECO:0000313" key="2">
    <source>
        <dbReference type="Proteomes" id="UP000247465"/>
    </source>
</evidence>
<name>A0A2Z4ALE1_9BACT</name>
<sequence>MQKIDPEKYQERLEKITDLFSGFVLHARKQSMSRCPYRNRFDQCTAKFDCGNQIPTKSQQALPKCSGLIDYCNAWKKDTGTADAPDLGSCNP</sequence>
<evidence type="ECO:0000313" key="1">
    <source>
        <dbReference type="EMBL" id="AWT59730.1"/>
    </source>
</evidence>
<protein>
    <submittedName>
        <fullName evidence="1">Uncharacterized protein</fullName>
    </submittedName>
</protein>
<organism evidence="1 2">
    <name type="scientific">Candidatus Moanibacter tarae</name>
    <dbReference type="NCBI Taxonomy" id="2200854"/>
    <lineage>
        <taxon>Bacteria</taxon>
        <taxon>Pseudomonadati</taxon>
        <taxon>Verrucomicrobiota</taxon>
        <taxon>Opitutia</taxon>
        <taxon>Puniceicoccales</taxon>
        <taxon>Puniceicoccales incertae sedis</taxon>
        <taxon>Candidatus Moanibacter</taxon>
    </lineage>
</organism>
<proteinExistence type="predicted"/>
<dbReference type="AlphaFoldDB" id="A0A2Z4ALE1"/>
<dbReference type="KEGG" id="mtar:DF168_00924"/>
<gene>
    <name evidence="1" type="ORF">DF168_00924</name>
</gene>
<accession>A0A2Z4ALE1</accession>
<dbReference type="EMBL" id="CP029803">
    <property type="protein sequence ID" value="AWT59730.1"/>
    <property type="molecule type" value="Genomic_DNA"/>
</dbReference>
<dbReference type="Proteomes" id="UP000247465">
    <property type="component" value="Chromosome"/>
</dbReference>